<feature type="compositionally biased region" description="Acidic residues" evidence="2">
    <location>
        <begin position="349"/>
        <end position="359"/>
    </location>
</feature>
<dbReference type="SUPFAM" id="SSF52540">
    <property type="entry name" value="P-loop containing nucleoside triphosphate hydrolases"/>
    <property type="match status" value="2"/>
</dbReference>
<dbReference type="GO" id="GO:0006281">
    <property type="term" value="P:DNA repair"/>
    <property type="evidence" value="ECO:0007669"/>
    <property type="project" value="UniProtKB-KW"/>
</dbReference>
<keyword evidence="1" id="KW-0233">DNA recombination</keyword>
<comment type="caution">
    <text evidence="6">The sequence shown here is derived from an EMBL/GenBank/DDBJ whole genome shotgun (WGS) entry which is preliminary data.</text>
</comment>
<keyword evidence="1" id="KW-0067">ATP-binding</keyword>
<keyword evidence="1" id="KW-0227">DNA damage</keyword>
<evidence type="ECO:0000256" key="2">
    <source>
        <dbReference type="SAM" id="MobiDB-lite"/>
    </source>
</evidence>
<reference evidence="6" key="2">
    <citation type="journal article" date="2019" name="IMA Fungus">
        <title>Genome sequencing and comparison of five Tilletia species to identify candidate genes for the detection of regulated species infecting wheat.</title>
        <authorList>
            <person name="Nguyen H.D.T."/>
            <person name="Sultana T."/>
            <person name="Kesanakurti P."/>
            <person name="Hambleton S."/>
        </authorList>
    </citation>
    <scope>NUCLEOTIDE SEQUENCE</scope>
    <source>
        <strain evidence="6">DAOMC 238032</strain>
    </source>
</reference>
<gene>
    <name evidence="6" type="ORF">A4X03_0g6387</name>
</gene>
<feature type="region of interest" description="Disordered" evidence="2">
    <location>
        <begin position="344"/>
        <end position="365"/>
    </location>
</feature>
<dbReference type="PANTHER" id="PTHR10492:SF57">
    <property type="entry name" value="ATP-DEPENDENT DNA HELICASE"/>
    <property type="match status" value="1"/>
</dbReference>
<dbReference type="InterPro" id="IPR025476">
    <property type="entry name" value="Helitron_helicase-like"/>
</dbReference>
<keyword evidence="1" id="KW-0547">Nucleotide-binding</keyword>
<evidence type="ECO:0000259" key="5">
    <source>
        <dbReference type="Pfam" id="PF21530"/>
    </source>
</evidence>
<dbReference type="GO" id="GO:0005524">
    <property type="term" value="F:ATP binding"/>
    <property type="evidence" value="ECO:0007669"/>
    <property type="project" value="UniProtKB-KW"/>
</dbReference>
<dbReference type="Pfam" id="PF14214">
    <property type="entry name" value="Helitron_like_N"/>
    <property type="match status" value="1"/>
</dbReference>
<protein>
    <recommendedName>
        <fullName evidence="1">ATP-dependent DNA helicase</fullName>
        <ecNumber evidence="1">5.6.2.3</ecNumber>
    </recommendedName>
</protein>
<evidence type="ECO:0000256" key="1">
    <source>
        <dbReference type="RuleBase" id="RU363044"/>
    </source>
</evidence>
<feature type="domain" description="Helitron helicase-like" evidence="4">
    <location>
        <begin position="300"/>
        <end position="425"/>
    </location>
</feature>
<evidence type="ECO:0000313" key="7">
    <source>
        <dbReference type="Proteomes" id="UP000077671"/>
    </source>
</evidence>
<dbReference type="PANTHER" id="PTHR10492">
    <property type="match status" value="1"/>
</dbReference>
<name>A0A8T8SY83_9BASI</name>
<dbReference type="Pfam" id="PF05970">
    <property type="entry name" value="PIF1"/>
    <property type="match status" value="1"/>
</dbReference>
<comment type="cofactor">
    <cofactor evidence="1">
        <name>Mg(2+)</name>
        <dbReference type="ChEBI" id="CHEBI:18420"/>
    </cofactor>
</comment>
<dbReference type="GO" id="GO:0043139">
    <property type="term" value="F:5'-3' DNA helicase activity"/>
    <property type="evidence" value="ECO:0007669"/>
    <property type="project" value="UniProtKB-EC"/>
</dbReference>
<organism evidence="6 7">
    <name type="scientific">Tilletia caries</name>
    <name type="common">wheat bunt fungus</name>
    <dbReference type="NCBI Taxonomy" id="13290"/>
    <lineage>
        <taxon>Eukaryota</taxon>
        <taxon>Fungi</taxon>
        <taxon>Dikarya</taxon>
        <taxon>Basidiomycota</taxon>
        <taxon>Ustilaginomycotina</taxon>
        <taxon>Exobasidiomycetes</taxon>
        <taxon>Tilletiales</taxon>
        <taxon>Tilletiaceae</taxon>
        <taxon>Tilletia</taxon>
    </lineage>
</organism>
<comment type="similarity">
    <text evidence="1">Belongs to the helicase family.</text>
</comment>
<evidence type="ECO:0000259" key="3">
    <source>
        <dbReference type="Pfam" id="PF05970"/>
    </source>
</evidence>
<reference evidence="6" key="1">
    <citation type="submission" date="2016-04" db="EMBL/GenBank/DDBJ databases">
        <authorList>
            <person name="Nguyen H.D."/>
            <person name="Kesanakurti P."/>
            <person name="Cullis J."/>
            <person name="Levesque C.A."/>
            <person name="Hambleton S."/>
        </authorList>
    </citation>
    <scope>NUCLEOTIDE SEQUENCE</scope>
    <source>
        <strain evidence="6">DAOMC 238032</strain>
    </source>
</reference>
<sequence length="1383" mass="155312">MGPSSHAPVNSRMPNAAEEDSDGSGSSDEGLEPARNGWWDKHNDVIARLLNGQDDPLQVQWREEPCQYCGSQLLQSEPLSFCCNHGRNIREPMQPLTPFLQDIEFEPKAGPGSLRLNQALHFSAQTYTGDRIRFDPGAPAVAIKGSILHRLLPVDQRLSPLNMFLYNKQDQHNYKADDVPSEWIDRFRADLEAHNPLLQKFKTIAEVTPDASDAVLELKQDTPASELAAIIHYGAVARKDPRAIYVHKKTEQGATRINTNNPFYDALAYPVLFPRGEPHHTSKKWNIRKMARLWLLSESRFQHFWKVANMFMLDVVCRMEEARLAFIGQSLDLIRRRNAGIPQQHEVEELNNDETEDNADSPRHPALPSSFVGSRAYRAEQVSDALTLAHRFGRPHGMITVTTNPNWAEFERVFRHGQTATTVPHRRTEDDAMVSQYSPLLLLLWNGHCHIDIAVSHHTFVYLFKYVAKGPDYAHYRIISDEDGQSSQQARPEDIGIDYINARYLSATEACWRIFGLPLTHKSPSVARLAIHDSQANRPQFRGRKETGSDASSLIRYFLRPDHFRDLDYVTYYETISSRAATRDELNDSDRLPPEHYLERTEPALNFEQRVVYRRRKGSKAARIKTTELKTSPDGTVHSTFQQAAEYEGLIENDDEPDQVVQEAVSIHRSPADLRFLFGMLIQEGASAMPIWTRFKDHFSRDYLPYNYEFDSVPHAAIDQAHTSALRDIDHILSTLGMSNTAVGLPSIPSNRNTVAEEQAFFAPHHGRLRAAAAESYERFTAQQKQIYDTITTNISEGANEQYHLIQGRAGRGKTYLLKAIINTLRGHNLLLTVCGATGLSASAFERATTIHKRFAIPVLEDEEQQRETVLRSTMKLNSPQAQYLRQSPAIIIDEIWAVSRSVLEAVNHLLQEISDNDQPFGGKAIIGVGDPRQTAPVTKENTIQATTENSILTSELFPHFTIHELMESQRQADDLDFSSWIDNVGDDITCSPVHLDDMFTAVQTLEDTCTFLFPPDVLSNPDEASKRAFLSPINRSVEEINGYVLERVPSELHVKDARDTIKDAEAASELDIQTAIEVLADIPHAGVPARRLQLKVGQLCSLIRNLNVQEGLIKHARVAITRVNVRSISIRLLSTGKAFTLPRVTFIFSPRTSAFRITRKQSPLRPAYACTFHGAQGLTLDRSFPLMANLENDIIANATAYNIQEIQAPCIVALSGAWHGYKEPRITAHSVELIYNKDDVPERYEPRPPTVSGIGKVLLLDEKNKCVKIETASWDRSEATKKTFQLMGYYEPEVRYKNVAKAIPNAYIYFSGRLRSQEPTTSYFAIVLDDTTWASPSSTQTIAAAASSPTTPSKKPRLGGKRSGSEANNPASTSSTASSSKS</sequence>
<feature type="region of interest" description="Disordered" evidence="2">
    <location>
        <begin position="1339"/>
        <end position="1383"/>
    </location>
</feature>
<evidence type="ECO:0000259" key="4">
    <source>
        <dbReference type="Pfam" id="PF14214"/>
    </source>
</evidence>
<feature type="domain" description="DNA helicase Pif1-like DEAD-box helicase" evidence="3">
    <location>
        <begin position="781"/>
        <end position="987"/>
    </location>
</feature>
<dbReference type="Gene3D" id="3.40.50.300">
    <property type="entry name" value="P-loop containing nucleotide triphosphate hydrolases"/>
    <property type="match status" value="1"/>
</dbReference>
<feature type="region of interest" description="Disordered" evidence="2">
    <location>
        <begin position="1"/>
        <end position="36"/>
    </location>
</feature>
<dbReference type="GO" id="GO:0006310">
    <property type="term" value="P:DNA recombination"/>
    <property type="evidence" value="ECO:0007669"/>
    <property type="project" value="UniProtKB-KW"/>
</dbReference>
<dbReference type="GO" id="GO:0016787">
    <property type="term" value="F:hydrolase activity"/>
    <property type="evidence" value="ECO:0007669"/>
    <property type="project" value="UniProtKB-KW"/>
</dbReference>
<dbReference type="InterPro" id="IPR027417">
    <property type="entry name" value="P-loop_NTPase"/>
</dbReference>
<feature type="domain" description="DNA helicase Pif1-like 2B" evidence="5">
    <location>
        <begin position="1080"/>
        <end position="1123"/>
    </location>
</feature>
<dbReference type="Pfam" id="PF21530">
    <property type="entry name" value="Pif1_2B_dom"/>
    <property type="match status" value="1"/>
</dbReference>
<comment type="catalytic activity">
    <reaction evidence="1">
        <text>ATP + H2O = ADP + phosphate + H(+)</text>
        <dbReference type="Rhea" id="RHEA:13065"/>
        <dbReference type="ChEBI" id="CHEBI:15377"/>
        <dbReference type="ChEBI" id="CHEBI:15378"/>
        <dbReference type="ChEBI" id="CHEBI:30616"/>
        <dbReference type="ChEBI" id="CHEBI:43474"/>
        <dbReference type="ChEBI" id="CHEBI:456216"/>
        <dbReference type="EC" id="5.6.2.3"/>
    </reaction>
</comment>
<dbReference type="GO" id="GO:0000723">
    <property type="term" value="P:telomere maintenance"/>
    <property type="evidence" value="ECO:0007669"/>
    <property type="project" value="InterPro"/>
</dbReference>
<proteinExistence type="inferred from homology"/>
<keyword evidence="1" id="KW-0378">Hydrolase</keyword>
<dbReference type="InterPro" id="IPR010285">
    <property type="entry name" value="DNA_helicase_pif1-like_DEAD"/>
</dbReference>
<dbReference type="InterPro" id="IPR049163">
    <property type="entry name" value="Pif1-like_2B_dom"/>
</dbReference>
<dbReference type="Proteomes" id="UP000077671">
    <property type="component" value="Unassembled WGS sequence"/>
</dbReference>
<feature type="compositionally biased region" description="Low complexity" evidence="2">
    <location>
        <begin position="1339"/>
        <end position="1354"/>
    </location>
</feature>
<feature type="compositionally biased region" description="Low complexity" evidence="2">
    <location>
        <begin position="1372"/>
        <end position="1383"/>
    </location>
</feature>
<evidence type="ECO:0000313" key="6">
    <source>
        <dbReference type="EMBL" id="KAE8251297.1"/>
    </source>
</evidence>
<dbReference type="EC" id="5.6.2.3" evidence="1"/>
<accession>A0A8T8SY83</accession>
<keyword evidence="1" id="KW-0234">DNA repair</keyword>
<dbReference type="EMBL" id="LWDD02001204">
    <property type="protein sequence ID" value="KAE8251297.1"/>
    <property type="molecule type" value="Genomic_DNA"/>
</dbReference>
<keyword evidence="1" id="KW-0347">Helicase</keyword>